<organism evidence="3 4">
    <name type="scientific">Comamonas jiangduensis</name>
    <dbReference type="NCBI Taxonomy" id="1194168"/>
    <lineage>
        <taxon>Bacteria</taxon>
        <taxon>Pseudomonadati</taxon>
        <taxon>Pseudomonadota</taxon>
        <taxon>Betaproteobacteria</taxon>
        <taxon>Burkholderiales</taxon>
        <taxon>Comamonadaceae</taxon>
        <taxon>Comamonas</taxon>
    </lineage>
</organism>
<feature type="domain" description="DUF1468" evidence="2">
    <location>
        <begin position="14"/>
        <end position="138"/>
    </location>
</feature>
<keyword evidence="1" id="KW-0812">Transmembrane</keyword>
<dbReference type="RefSeq" id="WP_370892546.1">
    <property type="nucleotide sequence ID" value="NZ_JBGJLR010000011.1"/>
</dbReference>
<evidence type="ECO:0000313" key="3">
    <source>
        <dbReference type="EMBL" id="MEZ2739902.1"/>
    </source>
</evidence>
<dbReference type="Pfam" id="PF07331">
    <property type="entry name" value="TctB"/>
    <property type="match status" value="1"/>
</dbReference>
<keyword evidence="4" id="KW-1185">Reference proteome</keyword>
<dbReference type="EMBL" id="JBGJLR010000011">
    <property type="protein sequence ID" value="MEZ2739902.1"/>
    <property type="molecule type" value="Genomic_DNA"/>
</dbReference>
<keyword evidence="1" id="KW-1133">Transmembrane helix</keyword>
<evidence type="ECO:0000259" key="2">
    <source>
        <dbReference type="Pfam" id="PF07331"/>
    </source>
</evidence>
<feature type="transmembrane region" description="Helical" evidence="1">
    <location>
        <begin position="41"/>
        <end position="63"/>
    </location>
</feature>
<accession>A0ABV4IHH6</accession>
<comment type="caution">
    <text evidence="3">The sequence shown here is derived from an EMBL/GenBank/DDBJ whole genome shotgun (WGS) entry which is preliminary data.</text>
</comment>
<feature type="transmembrane region" description="Helical" evidence="1">
    <location>
        <begin position="9"/>
        <end position="29"/>
    </location>
</feature>
<name>A0ABV4IHH6_9BURK</name>
<sequence length="146" mass="15602">MLKRDLRDILAGSFVSMVGLFFAIAGTNYTFGTAARMGPGYMPVVLGWVLCILGLLILVPALFRQGEKIEVHWDSLAASTAALITFAFTLDVLGVFLSSVIVVLIASLPKRMHFGVRGVLAISIAVITSLIFIAGLDMTVSLFPAL</sequence>
<feature type="transmembrane region" description="Helical" evidence="1">
    <location>
        <begin position="114"/>
        <end position="136"/>
    </location>
</feature>
<proteinExistence type="predicted"/>
<dbReference type="InterPro" id="IPR009936">
    <property type="entry name" value="DUF1468"/>
</dbReference>
<feature type="transmembrane region" description="Helical" evidence="1">
    <location>
        <begin position="75"/>
        <end position="108"/>
    </location>
</feature>
<evidence type="ECO:0000313" key="4">
    <source>
        <dbReference type="Proteomes" id="UP001567350"/>
    </source>
</evidence>
<keyword evidence="1" id="KW-0472">Membrane</keyword>
<gene>
    <name evidence="3" type="ORF">ACBP88_10665</name>
</gene>
<protein>
    <submittedName>
        <fullName evidence="3">Tripartite tricarboxylate transporter TctB family protein</fullName>
    </submittedName>
</protein>
<dbReference type="Proteomes" id="UP001567350">
    <property type="component" value="Unassembled WGS sequence"/>
</dbReference>
<evidence type="ECO:0000256" key="1">
    <source>
        <dbReference type="SAM" id="Phobius"/>
    </source>
</evidence>
<reference evidence="3 4" key="1">
    <citation type="submission" date="2024-08" db="EMBL/GenBank/DDBJ databases">
        <authorList>
            <person name="Feng Z."/>
            <person name="Ronholm J."/>
        </authorList>
    </citation>
    <scope>NUCLEOTIDE SEQUENCE [LARGE SCALE GENOMIC DNA]</scope>
    <source>
        <strain evidence="3 4">4-AB0-8</strain>
    </source>
</reference>